<evidence type="ECO:0000259" key="1">
    <source>
        <dbReference type="PROSITE" id="PS50902"/>
    </source>
</evidence>
<dbReference type="GO" id="GO:0003955">
    <property type="term" value="F:NAD(P)H dehydrogenase (quinone) activity"/>
    <property type="evidence" value="ECO:0007669"/>
    <property type="project" value="UniProtKB-EC"/>
</dbReference>
<keyword evidence="3" id="KW-1185">Reference proteome</keyword>
<name>A0A7W8DN41_9BACT</name>
<dbReference type="PANTHER" id="PTHR30546">
    <property type="entry name" value="FLAVODOXIN-RELATED PROTEIN WRBA-RELATED"/>
    <property type="match status" value="1"/>
</dbReference>
<gene>
    <name evidence="2" type="ORF">HNQ65_005107</name>
</gene>
<dbReference type="GO" id="GO:0010181">
    <property type="term" value="F:FMN binding"/>
    <property type="evidence" value="ECO:0007669"/>
    <property type="project" value="InterPro"/>
</dbReference>
<evidence type="ECO:0000313" key="2">
    <source>
        <dbReference type="EMBL" id="MBB5035496.1"/>
    </source>
</evidence>
<dbReference type="EC" id="1.6.5.2" evidence="2"/>
<dbReference type="InterPro" id="IPR008254">
    <property type="entry name" value="Flavodoxin/NO_synth"/>
</dbReference>
<sequence>MNKVLVLYDSRSGNVAKMAALVAEGAGQVPETEVRVRHVDEATAEDVVWCDGLAVGSPTNMGILSWKMKRFWDETMADKWLEVDGKIACAFSSAGGWGGGMEMACQSILTVLMNFGFLVFGVTDYSGRKMTLHYGAVASKEPREEETQEACRILGRRLAEWTALYVHGRKDQNPLTKGVKRLCPGDFVEDKTQQA</sequence>
<organism evidence="2 3">
    <name type="scientific">Prosthecobacter vanneervenii</name>
    <dbReference type="NCBI Taxonomy" id="48466"/>
    <lineage>
        <taxon>Bacteria</taxon>
        <taxon>Pseudomonadati</taxon>
        <taxon>Verrucomicrobiota</taxon>
        <taxon>Verrucomicrobiia</taxon>
        <taxon>Verrucomicrobiales</taxon>
        <taxon>Verrucomicrobiaceae</taxon>
        <taxon>Prosthecobacter</taxon>
    </lineage>
</organism>
<accession>A0A7W8DN41</accession>
<dbReference type="AlphaFoldDB" id="A0A7W8DN41"/>
<dbReference type="PANTHER" id="PTHR30546:SF23">
    <property type="entry name" value="FLAVOPROTEIN-LIKE PROTEIN YCP4-RELATED"/>
    <property type="match status" value="1"/>
</dbReference>
<dbReference type="Pfam" id="PF00258">
    <property type="entry name" value="Flavodoxin_1"/>
    <property type="match status" value="1"/>
</dbReference>
<reference evidence="2 3" key="1">
    <citation type="submission" date="2020-08" db="EMBL/GenBank/DDBJ databases">
        <title>Genomic Encyclopedia of Type Strains, Phase IV (KMG-IV): sequencing the most valuable type-strain genomes for metagenomic binning, comparative biology and taxonomic classification.</title>
        <authorList>
            <person name="Goeker M."/>
        </authorList>
    </citation>
    <scope>NUCLEOTIDE SEQUENCE [LARGE SCALE GENOMIC DNA]</scope>
    <source>
        <strain evidence="2 3">DSM 12252</strain>
    </source>
</reference>
<comment type="caution">
    <text evidence="2">The sequence shown here is derived from an EMBL/GenBank/DDBJ whole genome shotgun (WGS) entry which is preliminary data.</text>
</comment>
<dbReference type="PROSITE" id="PS50902">
    <property type="entry name" value="FLAVODOXIN_LIKE"/>
    <property type="match status" value="1"/>
</dbReference>
<dbReference type="Gene3D" id="3.40.50.360">
    <property type="match status" value="1"/>
</dbReference>
<protein>
    <submittedName>
        <fullName evidence="2">NAD(P)H dehydrogenase (Quinone)</fullName>
        <ecNumber evidence="2">1.6.5.2</ecNumber>
    </submittedName>
</protein>
<dbReference type="EMBL" id="JACHIG010000018">
    <property type="protein sequence ID" value="MBB5035496.1"/>
    <property type="molecule type" value="Genomic_DNA"/>
</dbReference>
<dbReference type="InterPro" id="IPR029039">
    <property type="entry name" value="Flavoprotein-like_sf"/>
</dbReference>
<dbReference type="Proteomes" id="UP000590740">
    <property type="component" value="Unassembled WGS sequence"/>
</dbReference>
<dbReference type="FunFam" id="3.40.50.360:FF:000069">
    <property type="entry name" value="Flavodoxin"/>
    <property type="match status" value="1"/>
</dbReference>
<proteinExistence type="predicted"/>
<dbReference type="RefSeq" id="WP_184344356.1">
    <property type="nucleotide sequence ID" value="NZ_JACHIG010000018.1"/>
</dbReference>
<dbReference type="GO" id="GO:0016020">
    <property type="term" value="C:membrane"/>
    <property type="evidence" value="ECO:0007669"/>
    <property type="project" value="TreeGrafter"/>
</dbReference>
<keyword evidence="2" id="KW-0560">Oxidoreductase</keyword>
<feature type="domain" description="Flavodoxin-like" evidence="1">
    <location>
        <begin position="4"/>
        <end position="159"/>
    </location>
</feature>
<dbReference type="SUPFAM" id="SSF52218">
    <property type="entry name" value="Flavoproteins"/>
    <property type="match status" value="1"/>
</dbReference>
<evidence type="ECO:0000313" key="3">
    <source>
        <dbReference type="Proteomes" id="UP000590740"/>
    </source>
</evidence>